<dbReference type="Proteomes" id="UP000220635">
    <property type="component" value="Unassembled WGS sequence"/>
</dbReference>
<organism evidence="1 2">
    <name type="scientific">Bacillus cereus</name>
    <dbReference type="NCBI Taxonomy" id="1396"/>
    <lineage>
        <taxon>Bacteria</taxon>
        <taxon>Bacillati</taxon>
        <taxon>Bacillota</taxon>
        <taxon>Bacilli</taxon>
        <taxon>Bacillales</taxon>
        <taxon>Bacillaceae</taxon>
        <taxon>Bacillus</taxon>
        <taxon>Bacillus cereus group</taxon>
    </lineage>
</organism>
<evidence type="ECO:0000313" key="2">
    <source>
        <dbReference type="Proteomes" id="UP000220635"/>
    </source>
</evidence>
<protein>
    <recommendedName>
        <fullName evidence="3">YhgE</fullName>
    </recommendedName>
</protein>
<accession>A0A2A8PWB5</accession>
<gene>
    <name evidence="1" type="ORF">CN425_12985</name>
</gene>
<evidence type="ECO:0000313" key="1">
    <source>
        <dbReference type="EMBL" id="PEW01522.1"/>
    </source>
</evidence>
<sequence>MKNTKTVVELIHEAREIQAGTASYVIQLLNGSNGNGLNEELRKVEANQELTFKGKQARKERIKQVATHVFLEEMKDRRGKYRVLLEEAEKQTRALLTPQFEELNEADRILYDAEISSLKTKMLLAPNQQTAIQHLEKMVELASKNGKTAHELQGYFTGQLVELVGKGDNLPHIRPALLGMSQKLAKASQVPNFDGIKGQLDSISQMRSASFAVGQVQTAITENLGHVAGQYVNEPAKYFEDHADTATLVEKKIENHNRFGHDLFSE</sequence>
<proteinExistence type="predicted"/>
<comment type="caution">
    <text evidence="1">The sequence shown here is derived from an EMBL/GenBank/DDBJ whole genome shotgun (WGS) entry which is preliminary data.</text>
</comment>
<dbReference type="RefSeq" id="WP_098380758.1">
    <property type="nucleotide sequence ID" value="NZ_NTWE01000023.1"/>
</dbReference>
<evidence type="ECO:0008006" key="3">
    <source>
        <dbReference type="Google" id="ProtNLM"/>
    </source>
</evidence>
<dbReference type="AlphaFoldDB" id="A0A2A8PWB5"/>
<name>A0A2A8PWB5_BACCE</name>
<dbReference type="EMBL" id="NTWE01000023">
    <property type="protein sequence ID" value="PEW01522.1"/>
    <property type="molecule type" value="Genomic_DNA"/>
</dbReference>
<reference evidence="1 2" key="1">
    <citation type="submission" date="2017-09" db="EMBL/GenBank/DDBJ databases">
        <title>Large-scale bioinformatics analysis of Bacillus genomes uncovers conserved roles of natural products in bacterial physiology.</title>
        <authorList>
            <consortium name="Agbiome Team Llc"/>
            <person name="Bleich R.M."/>
            <person name="Grubbs K.J."/>
            <person name="Santa Maria K.C."/>
            <person name="Allen S.E."/>
            <person name="Farag S."/>
            <person name="Shank E.A."/>
            <person name="Bowers A."/>
        </authorList>
    </citation>
    <scope>NUCLEOTIDE SEQUENCE [LARGE SCALE GENOMIC DNA]</scope>
    <source>
        <strain evidence="1 2">AFS010695</strain>
    </source>
</reference>